<proteinExistence type="predicted"/>
<organism evidence="1 2">
    <name type="scientific">Kingella denitrificans ATCC 33394</name>
    <dbReference type="NCBI Taxonomy" id="888741"/>
    <lineage>
        <taxon>Bacteria</taxon>
        <taxon>Pseudomonadati</taxon>
        <taxon>Pseudomonadota</taxon>
        <taxon>Betaproteobacteria</taxon>
        <taxon>Neisseriales</taxon>
        <taxon>Neisseriaceae</taxon>
        <taxon>Kingella</taxon>
    </lineage>
</organism>
<keyword evidence="2" id="KW-1185">Reference proteome</keyword>
<dbReference type="AlphaFoldDB" id="F0F099"/>
<evidence type="ECO:0000313" key="1">
    <source>
        <dbReference type="EMBL" id="EGC17020.1"/>
    </source>
</evidence>
<gene>
    <name evidence="1" type="ORF">HMPREF9098_1533</name>
</gene>
<comment type="caution">
    <text evidence="1">The sequence shown here is derived from an EMBL/GenBank/DDBJ whole genome shotgun (WGS) entry which is preliminary data.</text>
</comment>
<accession>F0F099</accession>
<name>F0F099_9NEIS</name>
<reference evidence="1 2" key="1">
    <citation type="submission" date="2011-01" db="EMBL/GenBank/DDBJ databases">
        <authorList>
            <person name="Muzny D."/>
            <person name="Qin X."/>
            <person name="Deng J."/>
            <person name="Jiang H."/>
            <person name="Liu Y."/>
            <person name="Qu J."/>
            <person name="Song X.-Z."/>
            <person name="Zhang L."/>
            <person name="Thornton R."/>
            <person name="Coyle M."/>
            <person name="Francisco L."/>
            <person name="Jackson L."/>
            <person name="Javaid M."/>
            <person name="Korchina V."/>
            <person name="Kovar C."/>
            <person name="Mata R."/>
            <person name="Mathew T."/>
            <person name="Ngo R."/>
            <person name="Nguyen L."/>
            <person name="Nguyen N."/>
            <person name="Okwuonu G."/>
            <person name="Ongeri F."/>
            <person name="Pham C."/>
            <person name="Simmons D."/>
            <person name="Wilczek-Boney K."/>
            <person name="Hale W."/>
            <person name="Jakkamsetti A."/>
            <person name="Pham P."/>
            <person name="Ruth R."/>
            <person name="San Lucas F."/>
            <person name="Warren J."/>
            <person name="Zhang J."/>
            <person name="Zhao Z."/>
            <person name="Zhou C."/>
            <person name="Zhu D."/>
            <person name="Lee S."/>
            <person name="Bess C."/>
            <person name="Blankenburg K."/>
            <person name="Forbes L."/>
            <person name="Fu Q."/>
            <person name="Gubbala S."/>
            <person name="Hirani K."/>
            <person name="Jayaseelan J.C."/>
            <person name="Lara F."/>
            <person name="Munidasa M."/>
            <person name="Palculict T."/>
            <person name="Patil S."/>
            <person name="Pu L.-L."/>
            <person name="Saada N."/>
            <person name="Tang L."/>
            <person name="Weissenberger G."/>
            <person name="Zhu Y."/>
            <person name="Hemphill L."/>
            <person name="Shang Y."/>
            <person name="Youmans B."/>
            <person name="Ayvaz T."/>
            <person name="Ross M."/>
            <person name="Santibanez J."/>
            <person name="Aqrawi P."/>
            <person name="Gross S."/>
            <person name="Joshi V."/>
            <person name="Fowler G."/>
            <person name="Nazareth L."/>
            <person name="Reid J."/>
            <person name="Worley K."/>
            <person name="Petrosino J."/>
            <person name="Highlander S."/>
            <person name="Gibbs R."/>
        </authorList>
    </citation>
    <scope>NUCLEOTIDE SEQUENCE [LARGE SCALE GENOMIC DNA]</scope>
    <source>
        <strain evidence="1 2">ATCC 33394</strain>
    </source>
</reference>
<evidence type="ECO:0000313" key="2">
    <source>
        <dbReference type="Proteomes" id="UP000004088"/>
    </source>
</evidence>
<sequence>MGFGGCLFIWMLPQPSQDSRLRWNDGGWVWGGVKVSGCLGKGSATLNLAQLVFFVSAYRAVGNRYSGLK</sequence>
<protein>
    <submittedName>
        <fullName evidence="1">Uncharacterized protein</fullName>
    </submittedName>
</protein>
<dbReference type="HOGENOM" id="CLU_2770386_0_0_4"/>
<dbReference type="EMBL" id="AEWV01000024">
    <property type="protein sequence ID" value="EGC17020.1"/>
    <property type="molecule type" value="Genomic_DNA"/>
</dbReference>
<dbReference type="Proteomes" id="UP000004088">
    <property type="component" value="Unassembled WGS sequence"/>
</dbReference>